<dbReference type="AlphaFoldDB" id="A0A316H1V2"/>
<evidence type="ECO:0000256" key="2">
    <source>
        <dbReference type="PROSITE-ProRule" id="PRU00504"/>
    </source>
</evidence>
<accession>A0A316H1V2</accession>
<keyword evidence="6" id="KW-1185">Reference proteome</keyword>
<protein>
    <submittedName>
        <fullName evidence="5">NHL repeat-containing protein</fullName>
    </submittedName>
</protein>
<feature type="repeat" description="NHL" evidence="2">
    <location>
        <begin position="422"/>
        <end position="451"/>
    </location>
</feature>
<dbReference type="PROSITE" id="PS51257">
    <property type="entry name" value="PROKAR_LIPOPROTEIN"/>
    <property type="match status" value="1"/>
</dbReference>
<feature type="signal peptide" evidence="3">
    <location>
        <begin position="1"/>
        <end position="21"/>
    </location>
</feature>
<proteinExistence type="predicted"/>
<evidence type="ECO:0000313" key="5">
    <source>
        <dbReference type="EMBL" id="PWK71413.1"/>
    </source>
</evidence>
<evidence type="ECO:0000259" key="4">
    <source>
        <dbReference type="Pfam" id="PF25021"/>
    </source>
</evidence>
<dbReference type="Pfam" id="PF01436">
    <property type="entry name" value="NHL"/>
    <property type="match status" value="4"/>
</dbReference>
<evidence type="ECO:0000313" key="6">
    <source>
        <dbReference type="Proteomes" id="UP000245678"/>
    </source>
</evidence>
<feature type="domain" description="Teneurin NHL" evidence="4">
    <location>
        <begin position="320"/>
        <end position="371"/>
    </location>
</feature>
<dbReference type="Gene3D" id="2.120.10.30">
    <property type="entry name" value="TolB, C-terminal domain"/>
    <property type="match status" value="3"/>
</dbReference>
<dbReference type="InterPro" id="IPR056822">
    <property type="entry name" value="TEN_NHL"/>
</dbReference>
<dbReference type="CDD" id="cd14953">
    <property type="entry name" value="NHL_like_1"/>
    <property type="match status" value="1"/>
</dbReference>
<organism evidence="5 6">
    <name type="scientific">Mucilaginibacter oryzae</name>
    <dbReference type="NCBI Taxonomy" id="468058"/>
    <lineage>
        <taxon>Bacteria</taxon>
        <taxon>Pseudomonadati</taxon>
        <taxon>Bacteroidota</taxon>
        <taxon>Sphingobacteriia</taxon>
        <taxon>Sphingobacteriales</taxon>
        <taxon>Sphingobacteriaceae</taxon>
        <taxon>Mucilaginibacter</taxon>
    </lineage>
</organism>
<feature type="chain" id="PRO_5016329327" evidence="3">
    <location>
        <begin position="22"/>
        <end position="457"/>
    </location>
</feature>
<name>A0A316H1V2_9SPHI</name>
<dbReference type="Pfam" id="PF25021">
    <property type="entry name" value="TEN_NHL"/>
    <property type="match status" value="1"/>
</dbReference>
<dbReference type="Proteomes" id="UP000245678">
    <property type="component" value="Unassembled WGS sequence"/>
</dbReference>
<comment type="caution">
    <text evidence="5">The sequence shown here is derived from an EMBL/GenBank/DDBJ whole genome shotgun (WGS) entry which is preliminary data.</text>
</comment>
<keyword evidence="1" id="KW-0677">Repeat</keyword>
<dbReference type="EMBL" id="QGHA01000013">
    <property type="protein sequence ID" value="PWK71413.1"/>
    <property type="molecule type" value="Genomic_DNA"/>
</dbReference>
<dbReference type="RefSeq" id="WP_109609779.1">
    <property type="nucleotide sequence ID" value="NZ_QGHA01000013.1"/>
</dbReference>
<dbReference type="InterPro" id="IPR011042">
    <property type="entry name" value="6-blade_b-propeller_TolB-like"/>
</dbReference>
<dbReference type="PANTHER" id="PTHR13833">
    <property type="match status" value="1"/>
</dbReference>
<reference evidence="5 6" key="1">
    <citation type="submission" date="2018-05" db="EMBL/GenBank/DDBJ databases">
        <title>Genomic Encyclopedia of Archaeal and Bacterial Type Strains, Phase II (KMG-II): from individual species to whole genera.</title>
        <authorList>
            <person name="Goeker M."/>
        </authorList>
    </citation>
    <scope>NUCLEOTIDE SEQUENCE [LARGE SCALE GENOMIC DNA]</scope>
    <source>
        <strain evidence="5 6">DSM 19975</strain>
    </source>
</reference>
<evidence type="ECO:0000256" key="1">
    <source>
        <dbReference type="ARBA" id="ARBA00022737"/>
    </source>
</evidence>
<dbReference type="PANTHER" id="PTHR13833:SF71">
    <property type="entry name" value="NHL DOMAIN-CONTAINING PROTEIN"/>
    <property type="match status" value="1"/>
</dbReference>
<keyword evidence="3" id="KW-0732">Signal</keyword>
<dbReference type="SUPFAM" id="SSF63829">
    <property type="entry name" value="Calcium-dependent phosphotriesterase"/>
    <property type="match status" value="1"/>
</dbReference>
<gene>
    <name evidence="5" type="ORF">LX99_04436</name>
</gene>
<evidence type="ECO:0000256" key="3">
    <source>
        <dbReference type="SAM" id="SignalP"/>
    </source>
</evidence>
<dbReference type="InterPro" id="IPR001258">
    <property type="entry name" value="NHL_repeat"/>
</dbReference>
<sequence>MKRNFTNTFLFAALLAVVALAITSCGKSGNATPVELPDLTTMDVVVPATDGTIAYTGGLFNAQTDVSLSAFGICYSSTNQTPTIADNKTKDTVLQLAYLTKLKGLTAKTTYYARAYATNSAGTGYGKVIQFTTSDGTAPAGGTVTTLAGNNQDFIDGLGEAAAFDGPQGLTYATDGNLYVADSYNSAIRKLTLGGNVTTLTGNGTIGYVDGTLADARFYAAQGVVMDASGNIYVADYGNNNIRKITPAGVVSTFAGSGDAGYTDGTGTKATFNNPRALAIDATGNIYVADQGNNLIRKITPAGVVTTFAGSRGASYYDNATPTSATFNKPNGIAIDAAGNIYVAEALNHAIRKITTAGVVTTFAGGNKRTDFVGSPAAITFDASGNMFIADQNGRILEITKDKVLKSVAGKAGVNGYAEGVGEAAQFNSPQGIAVDAAKNVYVSDYYNNRVRKIALP</sequence>
<dbReference type="PROSITE" id="PS51125">
    <property type="entry name" value="NHL"/>
    <property type="match status" value="1"/>
</dbReference>